<dbReference type="PANTHER" id="PTHR30627:SF1">
    <property type="entry name" value="PEPTIDOGLYCAN D,D-TRANSPEPTIDASE FTSI"/>
    <property type="match status" value="1"/>
</dbReference>
<evidence type="ECO:0000256" key="3">
    <source>
        <dbReference type="ARBA" id="ARBA00023136"/>
    </source>
</evidence>
<keyword evidence="4" id="KW-1133">Transmembrane helix</keyword>
<comment type="subcellular location">
    <subcellularLocation>
        <location evidence="1">Membrane</location>
    </subcellularLocation>
</comment>
<keyword evidence="3 4" id="KW-0472">Membrane</keyword>
<sequence>MLKSTTKKRIAIVTVFFFVLFGCIVLRMGYITFYLSNKINPLANDLWTREIPIQSSRGLIYDRNGKVIVGNELAYTVASINKQVKDKAKTAQQLASILNCDVEKIETHLNKKNSIEIIKPEGRRITADQAKQIVQADLDGIYLTSDSKRYYPYGSTLAQVVGFCGVDMDGLSGIEYQYNDYLKSQKGSLSIYTDAKGNLMHDMTSIFTSATPGMDIYLTIDINLQLIMDSVINNAIQKYQPDQVMGLMVSAKTGEILAMTSYPYFDPAHYQDYDESIYNRNLPIFYAFELGSTFKIFTYSVALELGLFDMNDSFYCSGSTVVGDRKIRCWKAGGHGSQTFLEVIQNSCNPGFMELGRRIGVENFYDYLDLYGFSQKTGIDLQGEQKGIMMNEANCGPVELATQSFGQTSAYTPIQLVMASIAAVGGGELLKPYILKEIHTYTDEIVYQKKKEIKHRVISKQTSDYMKYALENVCALGTGRNAFIEGFRVGGKTGTAQKISSSGGYISGEYILSFLGIAPMNDPEIVCYLAIDNPKNTVQYGGTVAAPLVGQILEQSLNYLQIERDYENQIEKNLRWFLDTPTYKIENYLGK</sequence>
<dbReference type="SUPFAM" id="SSF56519">
    <property type="entry name" value="Penicillin binding protein dimerisation domain"/>
    <property type="match status" value="1"/>
</dbReference>
<keyword evidence="4" id="KW-0812">Transmembrane</keyword>
<dbReference type="InterPro" id="IPR001460">
    <property type="entry name" value="PCN-bd_Tpept"/>
</dbReference>
<reference evidence="7" key="1">
    <citation type="submission" date="2020-10" db="EMBL/GenBank/DDBJ databases">
        <authorList>
            <person name="Gilroy R."/>
        </authorList>
    </citation>
    <scope>NUCLEOTIDE SEQUENCE</scope>
    <source>
        <strain evidence="7">ChiW17-6978</strain>
    </source>
</reference>
<evidence type="ECO:0000256" key="1">
    <source>
        <dbReference type="ARBA" id="ARBA00004370"/>
    </source>
</evidence>
<dbReference type="PROSITE" id="PS51257">
    <property type="entry name" value="PROKAR_LIPOPROTEIN"/>
    <property type="match status" value="1"/>
</dbReference>
<evidence type="ECO:0000259" key="5">
    <source>
        <dbReference type="Pfam" id="PF00905"/>
    </source>
</evidence>
<dbReference type="SUPFAM" id="SSF56601">
    <property type="entry name" value="beta-lactamase/transpeptidase-like"/>
    <property type="match status" value="1"/>
</dbReference>
<name>A0A9D1GSZ4_9MOLU</name>
<comment type="similarity">
    <text evidence="2">Belongs to the transpeptidase family.</text>
</comment>
<dbReference type="Gene3D" id="3.40.710.10">
    <property type="entry name" value="DD-peptidase/beta-lactamase superfamily"/>
    <property type="match status" value="1"/>
</dbReference>
<organism evidence="7 8">
    <name type="scientific">Candidatus Pelethenecus faecipullorum</name>
    <dbReference type="NCBI Taxonomy" id="2840900"/>
    <lineage>
        <taxon>Bacteria</taxon>
        <taxon>Bacillati</taxon>
        <taxon>Mycoplasmatota</taxon>
        <taxon>Mollicutes</taxon>
        <taxon>Candidatus Pelethenecus</taxon>
    </lineage>
</organism>
<dbReference type="EMBL" id="DVLF01000157">
    <property type="protein sequence ID" value="HIT50361.1"/>
    <property type="molecule type" value="Genomic_DNA"/>
</dbReference>
<feature type="transmembrane region" description="Helical" evidence="4">
    <location>
        <begin position="12"/>
        <end position="35"/>
    </location>
</feature>
<dbReference type="Pfam" id="PF03717">
    <property type="entry name" value="PBP_dimer"/>
    <property type="match status" value="1"/>
</dbReference>
<dbReference type="Proteomes" id="UP000886758">
    <property type="component" value="Unassembled WGS sequence"/>
</dbReference>
<dbReference type="GO" id="GO:0008658">
    <property type="term" value="F:penicillin binding"/>
    <property type="evidence" value="ECO:0007669"/>
    <property type="project" value="InterPro"/>
</dbReference>
<dbReference type="AlphaFoldDB" id="A0A9D1GSZ4"/>
<dbReference type="GO" id="GO:0005886">
    <property type="term" value="C:plasma membrane"/>
    <property type="evidence" value="ECO:0007669"/>
    <property type="project" value="TreeGrafter"/>
</dbReference>
<proteinExistence type="inferred from homology"/>
<evidence type="ECO:0000259" key="6">
    <source>
        <dbReference type="Pfam" id="PF03717"/>
    </source>
</evidence>
<dbReference type="GO" id="GO:0071555">
    <property type="term" value="P:cell wall organization"/>
    <property type="evidence" value="ECO:0007669"/>
    <property type="project" value="TreeGrafter"/>
</dbReference>
<dbReference type="PANTHER" id="PTHR30627">
    <property type="entry name" value="PEPTIDOGLYCAN D,D-TRANSPEPTIDASE"/>
    <property type="match status" value="1"/>
</dbReference>
<evidence type="ECO:0000313" key="7">
    <source>
        <dbReference type="EMBL" id="HIT50361.1"/>
    </source>
</evidence>
<comment type="caution">
    <text evidence="7">The sequence shown here is derived from an EMBL/GenBank/DDBJ whole genome shotgun (WGS) entry which is preliminary data.</text>
</comment>
<dbReference type="Gene3D" id="3.30.450.330">
    <property type="match status" value="1"/>
</dbReference>
<feature type="non-terminal residue" evidence="7">
    <location>
        <position position="591"/>
    </location>
</feature>
<dbReference type="Gene3D" id="3.90.1310.10">
    <property type="entry name" value="Penicillin-binding protein 2a (Domain 2)"/>
    <property type="match status" value="1"/>
</dbReference>
<accession>A0A9D1GSZ4</accession>
<evidence type="ECO:0000313" key="8">
    <source>
        <dbReference type="Proteomes" id="UP000886758"/>
    </source>
</evidence>
<feature type="domain" description="Penicillin-binding protein transpeptidase" evidence="5">
    <location>
        <begin position="247"/>
        <end position="554"/>
    </location>
</feature>
<reference evidence="7" key="2">
    <citation type="journal article" date="2021" name="PeerJ">
        <title>Extensive microbial diversity within the chicken gut microbiome revealed by metagenomics and culture.</title>
        <authorList>
            <person name="Gilroy R."/>
            <person name="Ravi A."/>
            <person name="Getino M."/>
            <person name="Pursley I."/>
            <person name="Horton D.L."/>
            <person name="Alikhan N.F."/>
            <person name="Baker D."/>
            <person name="Gharbi K."/>
            <person name="Hall N."/>
            <person name="Watson M."/>
            <person name="Adriaenssens E.M."/>
            <person name="Foster-Nyarko E."/>
            <person name="Jarju S."/>
            <person name="Secka A."/>
            <person name="Antonio M."/>
            <person name="Oren A."/>
            <person name="Chaudhuri R.R."/>
            <person name="La Ragione R."/>
            <person name="Hildebrand F."/>
            <person name="Pallen M.J."/>
        </authorList>
    </citation>
    <scope>NUCLEOTIDE SEQUENCE</scope>
    <source>
        <strain evidence="7">ChiW17-6978</strain>
    </source>
</reference>
<dbReference type="InterPro" id="IPR005311">
    <property type="entry name" value="PBP_dimer"/>
</dbReference>
<dbReference type="InterPro" id="IPR012338">
    <property type="entry name" value="Beta-lactam/transpept-like"/>
</dbReference>
<gene>
    <name evidence="7" type="ORF">IAD46_04980</name>
</gene>
<evidence type="ECO:0000256" key="4">
    <source>
        <dbReference type="SAM" id="Phobius"/>
    </source>
</evidence>
<dbReference type="Pfam" id="PF00905">
    <property type="entry name" value="Transpeptidase"/>
    <property type="match status" value="1"/>
</dbReference>
<evidence type="ECO:0000256" key="2">
    <source>
        <dbReference type="ARBA" id="ARBA00007171"/>
    </source>
</evidence>
<dbReference type="InterPro" id="IPR050515">
    <property type="entry name" value="Beta-lactam/transpept"/>
</dbReference>
<protein>
    <submittedName>
        <fullName evidence="7">Stage V sporulation protein D</fullName>
    </submittedName>
</protein>
<dbReference type="InterPro" id="IPR036138">
    <property type="entry name" value="PBP_dimer_sf"/>
</dbReference>
<feature type="domain" description="Penicillin-binding protein dimerisation" evidence="6">
    <location>
        <begin position="53"/>
        <end position="200"/>
    </location>
</feature>